<protein>
    <submittedName>
        <fullName evidence="5">Helix-turn-helix domain-containing protein</fullName>
    </submittedName>
</protein>
<dbReference type="Gene3D" id="2.60.120.10">
    <property type="entry name" value="Jelly Rolls"/>
    <property type="match status" value="1"/>
</dbReference>
<name>A0A9X4XLV9_9BRAD</name>
<dbReference type="Gene3D" id="1.10.10.10">
    <property type="entry name" value="Winged helix-like DNA-binding domain superfamily/Winged helix DNA-binding domain"/>
    <property type="match status" value="1"/>
</dbReference>
<dbReference type="AlphaFoldDB" id="A0A9X4XLV9"/>
<dbReference type="InterPro" id="IPR018335">
    <property type="entry name" value="Tscrpt_reg_HTH_Crp-type_CS"/>
</dbReference>
<comment type="caution">
    <text evidence="5">The sequence shown here is derived from an EMBL/GenBank/DDBJ whole genome shotgun (WGS) entry which is preliminary data.</text>
</comment>
<reference evidence="5 6" key="1">
    <citation type="submission" date="2019-11" db="EMBL/GenBank/DDBJ databases">
        <title>Whole-genome sequence of Rhodoplanes serenus DSM 18633, type strain.</title>
        <authorList>
            <person name="Kyndt J.A."/>
            <person name="Meyer T.E."/>
        </authorList>
    </citation>
    <scope>NUCLEOTIDE SEQUENCE [LARGE SCALE GENOMIC DNA]</scope>
    <source>
        <strain evidence="5 6">DSM 18633</strain>
    </source>
</reference>
<keyword evidence="3" id="KW-0804">Transcription</keyword>
<dbReference type="EMBL" id="WNKV01000001">
    <property type="protein sequence ID" value="MTW14936.1"/>
    <property type="molecule type" value="Genomic_DNA"/>
</dbReference>
<evidence type="ECO:0000313" key="6">
    <source>
        <dbReference type="Proteomes" id="UP000438991"/>
    </source>
</evidence>
<keyword evidence="1" id="KW-0805">Transcription regulation</keyword>
<dbReference type="PROSITE" id="PS51063">
    <property type="entry name" value="HTH_CRP_2"/>
    <property type="match status" value="1"/>
</dbReference>
<dbReference type="InterPro" id="IPR036390">
    <property type="entry name" value="WH_DNA-bd_sf"/>
</dbReference>
<dbReference type="PRINTS" id="PR00034">
    <property type="entry name" value="HTHCRP"/>
</dbReference>
<proteinExistence type="predicted"/>
<evidence type="ECO:0000256" key="2">
    <source>
        <dbReference type="ARBA" id="ARBA00023125"/>
    </source>
</evidence>
<evidence type="ECO:0000256" key="1">
    <source>
        <dbReference type="ARBA" id="ARBA00023015"/>
    </source>
</evidence>
<evidence type="ECO:0000256" key="3">
    <source>
        <dbReference type="ARBA" id="ARBA00023163"/>
    </source>
</evidence>
<dbReference type="InterPro" id="IPR012318">
    <property type="entry name" value="HTH_CRP"/>
</dbReference>
<feature type="domain" description="HTH crp-type" evidence="4">
    <location>
        <begin position="125"/>
        <end position="197"/>
    </location>
</feature>
<dbReference type="PROSITE" id="PS00042">
    <property type="entry name" value="HTH_CRP_1"/>
    <property type="match status" value="1"/>
</dbReference>
<dbReference type="GO" id="GO:0003677">
    <property type="term" value="F:DNA binding"/>
    <property type="evidence" value="ECO:0007669"/>
    <property type="project" value="UniProtKB-KW"/>
</dbReference>
<dbReference type="InterPro" id="IPR014710">
    <property type="entry name" value="RmlC-like_jellyroll"/>
</dbReference>
<dbReference type="SUPFAM" id="SSF51206">
    <property type="entry name" value="cAMP-binding domain-like"/>
    <property type="match status" value="1"/>
</dbReference>
<accession>A0A9X4XLV9</accession>
<dbReference type="GO" id="GO:0003700">
    <property type="term" value="F:DNA-binding transcription factor activity"/>
    <property type="evidence" value="ECO:0007669"/>
    <property type="project" value="InterPro"/>
</dbReference>
<organism evidence="5 6">
    <name type="scientific">Rhodoplanes serenus</name>
    <dbReference type="NCBI Taxonomy" id="200615"/>
    <lineage>
        <taxon>Bacteria</taxon>
        <taxon>Pseudomonadati</taxon>
        <taxon>Pseudomonadota</taxon>
        <taxon>Alphaproteobacteria</taxon>
        <taxon>Hyphomicrobiales</taxon>
        <taxon>Nitrobacteraceae</taxon>
        <taxon>Rhodoplanes</taxon>
    </lineage>
</organism>
<sequence length="204" mass="23234">MLRKLIELRTAVACAKGREVCPPERLNAYWWQVEAGAARKVLLSPSGQRCILEFLLPGEFFACHTDGRADLVIEAIGDGTILGRYDRADIERLAREDGAIAEMVRDATVRAAFYMDNHINNLWHQRSIDKVLLFLTEMQTRLGQAPDEFFSLPMSRHDMADYLGLSIETVSRALTELKERGIIEFDGTRQVKFAQPIDRGPRRR</sequence>
<evidence type="ECO:0000313" key="5">
    <source>
        <dbReference type="EMBL" id="MTW14936.1"/>
    </source>
</evidence>
<dbReference type="SMART" id="SM00419">
    <property type="entry name" value="HTH_CRP"/>
    <property type="match status" value="1"/>
</dbReference>
<keyword evidence="2" id="KW-0238">DNA-binding</keyword>
<gene>
    <name evidence="5" type="ORF">GJ689_01770</name>
</gene>
<dbReference type="CDD" id="cd00092">
    <property type="entry name" value="HTH_CRP"/>
    <property type="match status" value="1"/>
</dbReference>
<dbReference type="Pfam" id="PF13545">
    <property type="entry name" value="HTH_Crp_2"/>
    <property type="match status" value="1"/>
</dbReference>
<evidence type="ECO:0000259" key="4">
    <source>
        <dbReference type="PROSITE" id="PS51063"/>
    </source>
</evidence>
<dbReference type="InterPro" id="IPR018490">
    <property type="entry name" value="cNMP-bd_dom_sf"/>
</dbReference>
<dbReference type="SUPFAM" id="SSF46785">
    <property type="entry name" value="Winged helix' DNA-binding domain"/>
    <property type="match status" value="1"/>
</dbReference>
<dbReference type="InterPro" id="IPR036388">
    <property type="entry name" value="WH-like_DNA-bd_sf"/>
</dbReference>
<dbReference type="Proteomes" id="UP000438991">
    <property type="component" value="Unassembled WGS sequence"/>
</dbReference>